<dbReference type="InterPro" id="IPR001128">
    <property type="entry name" value="Cyt_P450"/>
</dbReference>
<dbReference type="PROSITE" id="PS00086">
    <property type="entry name" value="CYTOCHROME_P450"/>
    <property type="match status" value="1"/>
</dbReference>
<dbReference type="PANTHER" id="PTHR46206">
    <property type="entry name" value="CYTOCHROME P450"/>
    <property type="match status" value="1"/>
</dbReference>
<sequence length="531" mass="59801">MALLAQLAHSASALLPLFLPSIAAIIAFALFQRFHFFAPNPLSNIPTVGDEEYPGYEKKRQAYLTKAKDLYVEGYNKFKHGLFRIVTPNASSVIVVSPSFLGELQKLPDDVVSFDAAIDETMHTKYTLLTTHEAVLPHTVKSSLTPALPRLNPQISEEVQIAFSQEIAPLISDSSSSDWAPVNINSKLLRIVAKVSGRVFIGPELCQDERYLSAAVGYTVSVMEAQRAVEKMSPWLRPFAAWRLKEVRRLAQWERDAMAFLRPVVDARREKQRKGEEMDNDMLQWLMDSADQGQGKQHGKWGEDTTTTRKLARLQLVISFAAIHTTTLVTTHAVYSLAADKGLQAMLREEIQEVLEEHDGVFTTSALQAMKKTDSFLKETMRFHPLSQTSFSRKVLKPFVLSNGQVIPKGSIIEVPNYAVSRDPEVYSNPNMFDPLRFYNLRNEARGKGEMEQAATSQFVSVNKDFLTFGYGRHACPGRFFAANEIKMILAHLVMTYEMGLVEGETERYKDWDIVAGTIPDPTKDVMFRKL</sequence>
<evidence type="ECO:0000313" key="11">
    <source>
        <dbReference type="EMBL" id="KAA8634864.1"/>
    </source>
</evidence>
<proteinExistence type="inferred from homology"/>
<dbReference type="SUPFAM" id="SSF48264">
    <property type="entry name" value="Cytochrome P450"/>
    <property type="match status" value="1"/>
</dbReference>
<dbReference type="VEuPathDB" id="FungiDB:SMAC_07676"/>
<evidence type="ECO:0000256" key="8">
    <source>
        <dbReference type="ARBA" id="ARBA00023194"/>
    </source>
</evidence>
<dbReference type="GO" id="GO:0020037">
    <property type="term" value="F:heme binding"/>
    <property type="evidence" value="ECO:0007669"/>
    <property type="project" value="InterPro"/>
</dbReference>
<dbReference type="GO" id="GO:0017000">
    <property type="term" value="P:antibiotic biosynthetic process"/>
    <property type="evidence" value="ECO:0007669"/>
    <property type="project" value="UniProtKB-KW"/>
</dbReference>
<dbReference type="EMBL" id="NMPR01000017">
    <property type="protein sequence ID" value="KAA8634864.1"/>
    <property type="molecule type" value="Genomic_DNA"/>
</dbReference>
<keyword evidence="5 10" id="KW-0560">Oxidoreductase</keyword>
<dbReference type="GO" id="GO:0005506">
    <property type="term" value="F:iron ion binding"/>
    <property type="evidence" value="ECO:0007669"/>
    <property type="project" value="InterPro"/>
</dbReference>
<evidence type="ECO:0000256" key="6">
    <source>
        <dbReference type="ARBA" id="ARBA00023004"/>
    </source>
</evidence>
<comment type="pathway">
    <text evidence="2">Antibiotic biosynthesis.</text>
</comment>
<dbReference type="Proteomes" id="UP000433876">
    <property type="component" value="Unassembled WGS sequence"/>
</dbReference>
<dbReference type="PRINTS" id="PR00465">
    <property type="entry name" value="EP450IV"/>
</dbReference>
<evidence type="ECO:0000256" key="7">
    <source>
        <dbReference type="ARBA" id="ARBA00023033"/>
    </source>
</evidence>
<evidence type="ECO:0000256" key="4">
    <source>
        <dbReference type="ARBA" id="ARBA00022723"/>
    </source>
</evidence>
<dbReference type="GO" id="GO:0004497">
    <property type="term" value="F:monooxygenase activity"/>
    <property type="evidence" value="ECO:0007669"/>
    <property type="project" value="UniProtKB-KW"/>
</dbReference>
<dbReference type="InterPro" id="IPR017972">
    <property type="entry name" value="Cyt_P450_CS"/>
</dbReference>
<keyword evidence="7 10" id="KW-0503">Monooxygenase</keyword>
<gene>
    <name evidence="11" type="ORF">SMACR_07675</name>
</gene>
<evidence type="ECO:0000256" key="9">
    <source>
        <dbReference type="PIRSR" id="PIRSR602403-1"/>
    </source>
</evidence>
<dbReference type="VEuPathDB" id="FungiDB:SMAC_07675"/>
<comment type="caution">
    <text evidence="11">The sequence shown here is derived from an EMBL/GenBank/DDBJ whole genome shotgun (WGS) entry which is preliminary data.</text>
</comment>
<comment type="similarity">
    <text evidence="3 10">Belongs to the cytochrome P450 family.</text>
</comment>
<evidence type="ECO:0000313" key="12">
    <source>
        <dbReference type="Proteomes" id="UP000433876"/>
    </source>
</evidence>
<dbReference type="InterPro" id="IPR036396">
    <property type="entry name" value="Cyt_P450_sf"/>
</dbReference>
<protein>
    <recommendedName>
        <fullName evidence="13">Cytochrome P450 monooxygenase</fullName>
    </recommendedName>
</protein>
<comment type="cofactor">
    <cofactor evidence="1 9">
        <name>heme</name>
        <dbReference type="ChEBI" id="CHEBI:30413"/>
    </cofactor>
</comment>
<dbReference type="AlphaFoldDB" id="A0A8S8ZVN8"/>
<evidence type="ECO:0000256" key="10">
    <source>
        <dbReference type="RuleBase" id="RU000461"/>
    </source>
</evidence>
<keyword evidence="4 9" id="KW-0479">Metal-binding</keyword>
<accession>A0A8S8ZVN8</accession>
<reference evidence="11 12" key="1">
    <citation type="submission" date="2017-07" db="EMBL/GenBank/DDBJ databases">
        <title>Genome sequence of the Sordaria macrospora wild type strain R19027.</title>
        <authorList>
            <person name="Nowrousian M."/>
            <person name="Teichert I."/>
            <person name="Kueck U."/>
        </authorList>
    </citation>
    <scope>NUCLEOTIDE SEQUENCE [LARGE SCALE GENOMIC DNA]</scope>
    <source>
        <strain evidence="11 12">R19027</strain>
        <tissue evidence="11">Mycelium</tissue>
    </source>
</reference>
<evidence type="ECO:0008006" key="13">
    <source>
        <dbReference type="Google" id="ProtNLM"/>
    </source>
</evidence>
<evidence type="ECO:0000256" key="1">
    <source>
        <dbReference type="ARBA" id="ARBA00001971"/>
    </source>
</evidence>
<evidence type="ECO:0000256" key="2">
    <source>
        <dbReference type="ARBA" id="ARBA00004792"/>
    </source>
</evidence>
<name>A0A8S8ZVN8_SORMA</name>
<keyword evidence="9 10" id="KW-0349">Heme</keyword>
<dbReference type="CDD" id="cd11041">
    <property type="entry name" value="CYP503A1-like"/>
    <property type="match status" value="1"/>
</dbReference>
<dbReference type="Gene3D" id="1.10.630.10">
    <property type="entry name" value="Cytochrome P450"/>
    <property type="match status" value="1"/>
</dbReference>
<keyword evidence="8" id="KW-0045">Antibiotic biosynthesis</keyword>
<evidence type="ECO:0000256" key="3">
    <source>
        <dbReference type="ARBA" id="ARBA00010617"/>
    </source>
</evidence>
<keyword evidence="6 9" id="KW-0408">Iron</keyword>
<evidence type="ECO:0000256" key="5">
    <source>
        <dbReference type="ARBA" id="ARBA00023002"/>
    </source>
</evidence>
<feature type="binding site" description="axial binding residue" evidence="9">
    <location>
        <position position="476"/>
    </location>
    <ligand>
        <name>heme</name>
        <dbReference type="ChEBI" id="CHEBI:30413"/>
    </ligand>
    <ligandPart>
        <name>Fe</name>
        <dbReference type="ChEBI" id="CHEBI:18248"/>
    </ligandPart>
</feature>
<dbReference type="PRINTS" id="PR00385">
    <property type="entry name" value="P450"/>
</dbReference>
<dbReference type="GO" id="GO:0016705">
    <property type="term" value="F:oxidoreductase activity, acting on paired donors, with incorporation or reduction of molecular oxygen"/>
    <property type="evidence" value="ECO:0007669"/>
    <property type="project" value="InterPro"/>
</dbReference>
<dbReference type="PANTHER" id="PTHR46206:SF7">
    <property type="entry name" value="P450, PUTATIVE (EUROFUNG)-RELATED"/>
    <property type="match status" value="1"/>
</dbReference>
<organism evidence="11 12">
    <name type="scientific">Sordaria macrospora</name>
    <dbReference type="NCBI Taxonomy" id="5147"/>
    <lineage>
        <taxon>Eukaryota</taxon>
        <taxon>Fungi</taxon>
        <taxon>Dikarya</taxon>
        <taxon>Ascomycota</taxon>
        <taxon>Pezizomycotina</taxon>
        <taxon>Sordariomycetes</taxon>
        <taxon>Sordariomycetidae</taxon>
        <taxon>Sordariales</taxon>
        <taxon>Sordariaceae</taxon>
        <taxon>Sordaria</taxon>
    </lineage>
</organism>
<dbReference type="Pfam" id="PF00067">
    <property type="entry name" value="p450"/>
    <property type="match status" value="1"/>
</dbReference>
<dbReference type="InterPro" id="IPR002403">
    <property type="entry name" value="Cyt_P450_E_grp-IV"/>
</dbReference>